<dbReference type="InterPro" id="IPR003812">
    <property type="entry name" value="Fido"/>
</dbReference>
<dbReference type="GO" id="GO:0005524">
    <property type="term" value="F:ATP binding"/>
    <property type="evidence" value="ECO:0007669"/>
    <property type="project" value="UniProtKB-KW"/>
</dbReference>
<evidence type="ECO:0000313" key="5">
    <source>
        <dbReference type="Proteomes" id="UP000178155"/>
    </source>
</evidence>
<protein>
    <recommendedName>
        <fullName evidence="3">Fido domain-containing protein</fullName>
    </recommendedName>
</protein>
<dbReference type="SUPFAM" id="SSF140931">
    <property type="entry name" value="Fic-like"/>
    <property type="match status" value="1"/>
</dbReference>
<dbReference type="EMBL" id="MGKW01000044">
    <property type="protein sequence ID" value="OGN32933.1"/>
    <property type="molecule type" value="Genomic_DNA"/>
</dbReference>
<dbReference type="Proteomes" id="UP000178155">
    <property type="component" value="Unassembled WGS sequence"/>
</dbReference>
<evidence type="ECO:0000256" key="1">
    <source>
        <dbReference type="PIRSR" id="PIRSR640198-1"/>
    </source>
</evidence>
<feature type="binding site" evidence="2">
    <location>
        <begin position="204"/>
        <end position="211"/>
    </location>
    <ligand>
        <name>ATP</name>
        <dbReference type="ChEBI" id="CHEBI:30616"/>
    </ligand>
</feature>
<keyword evidence="2" id="KW-0547">Nucleotide-binding</keyword>
<dbReference type="AlphaFoldDB" id="A0A1F8H5T8"/>
<gene>
    <name evidence="4" type="ORF">A3I39_02385</name>
</gene>
<evidence type="ECO:0000259" key="3">
    <source>
        <dbReference type="PROSITE" id="PS51459"/>
    </source>
</evidence>
<dbReference type="InterPro" id="IPR036597">
    <property type="entry name" value="Fido-like_dom_sf"/>
</dbReference>
<organism evidence="4 5">
    <name type="scientific">Candidatus Yanofskybacteria bacterium RIFCSPLOWO2_02_FULL_47_9b</name>
    <dbReference type="NCBI Taxonomy" id="1802708"/>
    <lineage>
        <taxon>Bacteria</taxon>
        <taxon>Candidatus Yanofskyibacteriota</taxon>
    </lineage>
</organism>
<feature type="non-terminal residue" evidence="4">
    <location>
        <position position="255"/>
    </location>
</feature>
<accession>A0A1F8H5T8</accession>
<comment type="caution">
    <text evidence="4">The sequence shown here is derived from an EMBL/GenBank/DDBJ whole genome shotgun (WGS) entry which is preliminary data.</text>
</comment>
<name>A0A1F8H5T8_9BACT</name>
<dbReference type="PANTHER" id="PTHR13504">
    <property type="entry name" value="FIDO DOMAIN-CONTAINING PROTEIN DDB_G0283145"/>
    <property type="match status" value="1"/>
</dbReference>
<feature type="binding site" evidence="2">
    <location>
        <begin position="242"/>
        <end position="243"/>
    </location>
    <ligand>
        <name>ATP</name>
        <dbReference type="ChEBI" id="CHEBI:30616"/>
    </ligand>
</feature>
<dbReference type="InterPro" id="IPR040198">
    <property type="entry name" value="Fido_containing"/>
</dbReference>
<dbReference type="PANTHER" id="PTHR13504:SF38">
    <property type="entry name" value="FIDO DOMAIN-CONTAINING PROTEIN"/>
    <property type="match status" value="1"/>
</dbReference>
<sequence>MSDSSHFNNRIKTTGEILKKIGWIDEFKGLWQGSLRLSPQVLSRLKQSVLITSSGASTRIEGSKLDDEEVARLLRGLQTQPPIGRDEQEVAGYADLLGRIFDNYKTFKLTEGQILQFHEIELHFSEKDTAHKGKYKMKDNKVIMKKENGVEIVLFEPTPPWLVKKEMDDVLFWTNEELDKGQLHPLMITANFIFEFLAIHPFSDGNGRLSRALTNLLMLKTGYSYIPYVSMEEIIEERRPDYYLSLRATQNNHKT</sequence>
<dbReference type="PROSITE" id="PS51459">
    <property type="entry name" value="FIDO"/>
    <property type="match status" value="1"/>
</dbReference>
<keyword evidence="2" id="KW-0067">ATP-binding</keyword>
<feature type="domain" description="Fido" evidence="3">
    <location>
        <begin position="109"/>
        <end position="255"/>
    </location>
</feature>
<dbReference type="Gene3D" id="1.10.3290.10">
    <property type="entry name" value="Fido-like domain"/>
    <property type="match status" value="1"/>
</dbReference>
<evidence type="ECO:0000256" key="2">
    <source>
        <dbReference type="PIRSR" id="PIRSR640198-2"/>
    </source>
</evidence>
<feature type="active site" evidence="1">
    <location>
        <position position="200"/>
    </location>
</feature>
<reference evidence="4 5" key="1">
    <citation type="journal article" date="2016" name="Nat. Commun.">
        <title>Thousands of microbial genomes shed light on interconnected biogeochemical processes in an aquifer system.</title>
        <authorList>
            <person name="Anantharaman K."/>
            <person name="Brown C.T."/>
            <person name="Hug L.A."/>
            <person name="Sharon I."/>
            <person name="Castelle C.J."/>
            <person name="Probst A.J."/>
            <person name="Thomas B.C."/>
            <person name="Singh A."/>
            <person name="Wilkins M.J."/>
            <person name="Karaoz U."/>
            <person name="Brodie E.L."/>
            <person name="Williams K.H."/>
            <person name="Hubbard S.S."/>
            <person name="Banfield J.F."/>
        </authorList>
    </citation>
    <scope>NUCLEOTIDE SEQUENCE [LARGE SCALE GENOMIC DNA]</scope>
</reference>
<evidence type="ECO:0000313" key="4">
    <source>
        <dbReference type="EMBL" id="OGN32933.1"/>
    </source>
</evidence>
<dbReference type="Pfam" id="PF02661">
    <property type="entry name" value="Fic"/>
    <property type="match status" value="1"/>
</dbReference>
<proteinExistence type="predicted"/>